<feature type="domain" description="F-box" evidence="1">
    <location>
        <begin position="20"/>
        <end position="59"/>
    </location>
</feature>
<dbReference type="SMART" id="SM00256">
    <property type="entry name" value="FBOX"/>
    <property type="match status" value="1"/>
</dbReference>
<dbReference type="InterPro" id="IPR050796">
    <property type="entry name" value="SCF_F-box_component"/>
</dbReference>
<dbReference type="InterPro" id="IPR036047">
    <property type="entry name" value="F-box-like_dom_sf"/>
</dbReference>
<proteinExistence type="predicted"/>
<dbReference type="Gramene" id="rna9743">
    <property type="protein sequence ID" value="RHN73860.1"/>
    <property type="gene ID" value="gene9743"/>
</dbReference>
<dbReference type="SUPFAM" id="SSF81383">
    <property type="entry name" value="F-box domain"/>
    <property type="match status" value="1"/>
</dbReference>
<dbReference type="Proteomes" id="UP000265566">
    <property type="component" value="Chromosome 2"/>
</dbReference>
<dbReference type="PANTHER" id="PTHR31672:SF13">
    <property type="entry name" value="F-BOX PROTEIN CPR30-LIKE"/>
    <property type="match status" value="1"/>
</dbReference>
<gene>
    <name evidence="2" type="ORF">MtrunA17_Chr2g0303131</name>
</gene>
<protein>
    <submittedName>
        <fullName evidence="2">Putative F-box domain-containing protein</fullName>
    </submittedName>
</protein>
<reference evidence="2" key="1">
    <citation type="journal article" date="2018" name="Nat. Plants">
        <title>Whole-genome landscape of Medicago truncatula symbiotic genes.</title>
        <authorList>
            <person name="Pecrix Y."/>
            <person name="Gamas P."/>
            <person name="Carrere S."/>
        </authorList>
    </citation>
    <scope>NUCLEOTIDE SEQUENCE</scope>
    <source>
        <tissue evidence="2">Leaves</tissue>
    </source>
</reference>
<organism evidence="2">
    <name type="scientific">Medicago truncatula</name>
    <name type="common">Barrel medic</name>
    <name type="synonym">Medicago tribuloides</name>
    <dbReference type="NCBI Taxonomy" id="3880"/>
    <lineage>
        <taxon>Eukaryota</taxon>
        <taxon>Viridiplantae</taxon>
        <taxon>Streptophyta</taxon>
        <taxon>Embryophyta</taxon>
        <taxon>Tracheophyta</taxon>
        <taxon>Spermatophyta</taxon>
        <taxon>Magnoliopsida</taxon>
        <taxon>eudicotyledons</taxon>
        <taxon>Gunneridae</taxon>
        <taxon>Pentapetalae</taxon>
        <taxon>rosids</taxon>
        <taxon>fabids</taxon>
        <taxon>Fabales</taxon>
        <taxon>Fabaceae</taxon>
        <taxon>Papilionoideae</taxon>
        <taxon>50 kb inversion clade</taxon>
        <taxon>NPAAA clade</taxon>
        <taxon>Hologalegina</taxon>
        <taxon>IRL clade</taxon>
        <taxon>Trifolieae</taxon>
        <taxon>Medicago</taxon>
    </lineage>
</organism>
<dbReference type="AlphaFoldDB" id="A0A396J715"/>
<dbReference type="InterPro" id="IPR001810">
    <property type="entry name" value="F-box_dom"/>
</dbReference>
<comment type="caution">
    <text evidence="2">The sequence shown here is derived from an EMBL/GenBank/DDBJ whole genome shotgun (WGS) entry which is preliminary data.</text>
</comment>
<accession>A0A396J715</accession>
<dbReference type="CDD" id="cd22157">
    <property type="entry name" value="F-box_AtFBW1-like"/>
    <property type="match status" value="1"/>
</dbReference>
<evidence type="ECO:0000259" key="1">
    <source>
        <dbReference type="SMART" id="SM00256"/>
    </source>
</evidence>
<dbReference type="PANTHER" id="PTHR31672">
    <property type="entry name" value="BNACNNG10540D PROTEIN"/>
    <property type="match status" value="1"/>
</dbReference>
<sequence length="395" mass="46257">MSIPPSMSWRKINVLSSVTLSEELIIEILSLLKVKPLIRFKCVSKSWYSLISNPFFIKKHLFKSSQNPHLSIFATNSSGNSIDTTLAPLPIQYLHEITDVNDITRYTDKEYHEVVGCCNGLICLLYISSINNDYEYSFGFWNPATRSSSVKLGSFLISDKEHDSHFHFSLGYDNLTAKHKLVGFRTNEVRVFTLGDNVWRNIQCFPSYPSHWWYVGWNCGVYFNNSLNWFAYQNNVCWNHHLQFIEQFVIISLDLGMETYTQMLLPQDFDEVHPHMPMVCVLMDCLCFSHHSDGYNFVIWKMREFAVEESWIKLLKFSYQLDFSAAVSLFPLHVFQNGDTLIYARYQEQVIYYNRRDNAIDQTRTTDKIHRFFKLSNITSQFLPNHYVESLVSTC</sequence>
<dbReference type="Pfam" id="PF00646">
    <property type="entry name" value="F-box"/>
    <property type="match status" value="1"/>
</dbReference>
<name>A0A396J715_MEDTR</name>
<dbReference type="EMBL" id="PSQE01000002">
    <property type="protein sequence ID" value="RHN73860.1"/>
    <property type="molecule type" value="Genomic_DNA"/>
</dbReference>
<dbReference type="Gene3D" id="1.20.1280.50">
    <property type="match status" value="1"/>
</dbReference>
<evidence type="ECO:0000313" key="2">
    <source>
        <dbReference type="EMBL" id="RHN73860.1"/>
    </source>
</evidence>